<proteinExistence type="predicted"/>
<dbReference type="AlphaFoldDB" id="A0AB36E2W5"/>
<sequence length="132" mass="15065">MNFLQLAQRLRREISDTGEGPANVTGQRGRNLEYVDAVREAWLNIQTIRTWGDEFWAAPYSDSNLQVLQVSTDTPFIPEHLHLAIVYYALANKAISQNAQELVLKAQTEWDKYLHLLCKSYLPNMSLGENNG</sequence>
<dbReference type="Proteomes" id="UP000092527">
    <property type="component" value="Unassembled WGS sequence"/>
</dbReference>
<evidence type="ECO:0000313" key="1">
    <source>
        <dbReference type="EMBL" id="OBX10456.1"/>
    </source>
</evidence>
<gene>
    <name evidence="1" type="ORF">QV09_05855</name>
</gene>
<reference evidence="1 2" key="1">
    <citation type="submission" date="2014-11" db="EMBL/GenBank/DDBJ databases">
        <title>Pan-genome of Gallibacterium spp.</title>
        <authorList>
            <person name="Kudirkiene E."/>
            <person name="Bojesen A.M."/>
        </authorList>
    </citation>
    <scope>NUCLEOTIDE SEQUENCE [LARGE SCALE GENOMIC DNA]</scope>
    <source>
        <strain evidence="1 2">18469/18</strain>
    </source>
</reference>
<accession>A0AB36E2W5</accession>
<organism evidence="1 2">
    <name type="scientific">Gallibacterium salpingitidis</name>
    <dbReference type="NCBI Taxonomy" id="505341"/>
    <lineage>
        <taxon>Bacteria</taxon>
        <taxon>Pseudomonadati</taxon>
        <taxon>Pseudomonadota</taxon>
        <taxon>Gammaproteobacteria</taxon>
        <taxon>Pasteurellales</taxon>
        <taxon>Pasteurellaceae</taxon>
        <taxon>Gallibacterium</taxon>
    </lineage>
</organism>
<evidence type="ECO:0000313" key="2">
    <source>
        <dbReference type="Proteomes" id="UP000092527"/>
    </source>
</evidence>
<name>A0AB36E2W5_9PAST</name>
<comment type="caution">
    <text evidence="1">The sequence shown here is derived from an EMBL/GenBank/DDBJ whole genome shotgun (WGS) entry which is preliminary data.</text>
</comment>
<dbReference type="RefSeq" id="WP_066111389.1">
    <property type="nucleotide sequence ID" value="NZ_JTJT01000007.1"/>
</dbReference>
<dbReference type="EMBL" id="JTJU01000028">
    <property type="protein sequence ID" value="OBX10456.1"/>
    <property type="molecule type" value="Genomic_DNA"/>
</dbReference>
<protein>
    <submittedName>
        <fullName evidence="1">Uncharacterized protein</fullName>
    </submittedName>
</protein>